<evidence type="ECO:0000313" key="10">
    <source>
        <dbReference type="Proteomes" id="UP000237839"/>
    </source>
</evidence>
<evidence type="ECO:0000256" key="7">
    <source>
        <dbReference type="SAM" id="SignalP"/>
    </source>
</evidence>
<dbReference type="InterPro" id="IPR051156">
    <property type="entry name" value="Mito/Outer_Membr_Metalloprot"/>
</dbReference>
<dbReference type="Proteomes" id="UP000237839">
    <property type="component" value="Unassembled WGS sequence"/>
</dbReference>
<name>A0A2S9GZJ2_9BURK</name>
<feature type="domain" description="Peptidase M48" evidence="8">
    <location>
        <begin position="58"/>
        <end position="235"/>
    </location>
</feature>
<comment type="cofactor">
    <cofactor evidence="6">
        <name>Zn(2+)</name>
        <dbReference type="ChEBI" id="CHEBI:29105"/>
    </cofactor>
    <text evidence="6">Binds 1 zinc ion per subunit.</text>
</comment>
<evidence type="ECO:0000256" key="3">
    <source>
        <dbReference type="ARBA" id="ARBA00022801"/>
    </source>
</evidence>
<dbReference type="GO" id="GO:0004222">
    <property type="term" value="F:metalloendopeptidase activity"/>
    <property type="evidence" value="ECO:0007669"/>
    <property type="project" value="InterPro"/>
</dbReference>
<dbReference type="OrthoDB" id="8750998at2"/>
<keyword evidence="3 6" id="KW-0378">Hydrolase</keyword>
<feature type="chain" id="PRO_5015480594" evidence="7">
    <location>
        <begin position="24"/>
        <end position="250"/>
    </location>
</feature>
<organism evidence="9 10">
    <name type="scientific">Solimicrobium silvestre</name>
    <dbReference type="NCBI Taxonomy" id="2099400"/>
    <lineage>
        <taxon>Bacteria</taxon>
        <taxon>Pseudomonadati</taxon>
        <taxon>Pseudomonadota</taxon>
        <taxon>Betaproteobacteria</taxon>
        <taxon>Burkholderiales</taxon>
        <taxon>Oxalobacteraceae</taxon>
        <taxon>Solimicrobium</taxon>
    </lineage>
</organism>
<evidence type="ECO:0000259" key="8">
    <source>
        <dbReference type="Pfam" id="PF01435"/>
    </source>
</evidence>
<keyword evidence="5 6" id="KW-0482">Metalloprotease</keyword>
<comment type="similarity">
    <text evidence="6">Belongs to the peptidase M48 family.</text>
</comment>
<dbReference type="RefSeq" id="WP_105531780.1">
    <property type="nucleotide sequence ID" value="NZ_PUGF01000009.1"/>
</dbReference>
<dbReference type="GO" id="GO:0051603">
    <property type="term" value="P:proteolysis involved in protein catabolic process"/>
    <property type="evidence" value="ECO:0007669"/>
    <property type="project" value="TreeGrafter"/>
</dbReference>
<keyword evidence="2" id="KW-0479">Metal-binding</keyword>
<evidence type="ECO:0000256" key="4">
    <source>
        <dbReference type="ARBA" id="ARBA00022833"/>
    </source>
</evidence>
<dbReference type="AlphaFoldDB" id="A0A2S9GZJ2"/>
<dbReference type="PANTHER" id="PTHR22726:SF1">
    <property type="entry name" value="METALLOENDOPEPTIDASE OMA1, MITOCHONDRIAL"/>
    <property type="match status" value="1"/>
</dbReference>
<dbReference type="GO" id="GO:0016020">
    <property type="term" value="C:membrane"/>
    <property type="evidence" value="ECO:0007669"/>
    <property type="project" value="TreeGrafter"/>
</dbReference>
<dbReference type="GO" id="GO:0046872">
    <property type="term" value="F:metal ion binding"/>
    <property type="evidence" value="ECO:0007669"/>
    <property type="project" value="UniProtKB-KW"/>
</dbReference>
<evidence type="ECO:0000256" key="1">
    <source>
        <dbReference type="ARBA" id="ARBA00022670"/>
    </source>
</evidence>
<comment type="caution">
    <text evidence="9">The sequence shown here is derived from an EMBL/GenBank/DDBJ whole genome shotgun (WGS) entry which is preliminary data.</text>
</comment>
<reference evidence="9 10" key="1">
    <citation type="submission" date="2018-02" db="EMBL/GenBank/DDBJ databases">
        <title>Solimicrobium silvestre gen. nov., sp. nov., isolated from alpine forest soil.</title>
        <authorList>
            <person name="Margesin R."/>
            <person name="Albuquerque L."/>
            <person name="Zhang D.-C."/>
            <person name="Froufe H.J.C."/>
            <person name="Severino R."/>
            <person name="Roxo I."/>
            <person name="Egas C."/>
            <person name="Da Costa M.S."/>
        </authorList>
    </citation>
    <scope>NUCLEOTIDE SEQUENCE [LARGE SCALE GENOMIC DNA]</scope>
    <source>
        <strain evidence="9 10">S20-91</strain>
    </source>
</reference>
<keyword evidence="1 6" id="KW-0645">Protease</keyword>
<evidence type="ECO:0000313" key="9">
    <source>
        <dbReference type="EMBL" id="PRC93036.1"/>
    </source>
</evidence>
<evidence type="ECO:0000256" key="2">
    <source>
        <dbReference type="ARBA" id="ARBA00022723"/>
    </source>
</evidence>
<feature type="signal peptide" evidence="7">
    <location>
        <begin position="1"/>
        <end position="23"/>
    </location>
</feature>
<evidence type="ECO:0000256" key="6">
    <source>
        <dbReference type="RuleBase" id="RU003983"/>
    </source>
</evidence>
<dbReference type="InterPro" id="IPR001915">
    <property type="entry name" value="Peptidase_M48"/>
</dbReference>
<dbReference type="EMBL" id="PUGF01000009">
    <property type="protein sequence ID" value="PRC93036.1"/>
    <property type="molecule type" value="Genomic_DNA"/>
</dbReference>
<keyword evidence="10" id="KW-1185">Reference proteome</keyword>
<protein>
    <submittedName>
        <fullName evidence="9">Peptidase family M48</fullName>
    </submittedName>
</protein>
<dbReference type="PANTHER" id="PTHR22726">
    <property type="entry name" value="METALLOENDOPEPTIDASE OMA1"/>
    <property type="match status" value="1"/>
</dbReference>
<evidence type="ECO:0000256" key="5">
    <source>
        <dbReference type="ARBA" id="ARBA00023049"/>
    </source>
</evidence>
<gene>
    <name evidence="9" type="ORF">S2091_2122</name>
</gene>
<keyword evidence="4 6" id="KW-0862">Zinc</keyword>
<dbReference type="Pfam" id="PF01435">
    <property type="entry name" value="Peptidase_M48"/>
    <property type="match status" value="1"/>
</dbReference>
<proteinExistence type="inferred from homology"/>
<sequence>MTNKYPHLALIVAFFMLCMSAQAVTREEVVAGAELLYRARIVEAQSKFQLDNDPAFLARVQRIALGLIEQAKREHPVTAALDWEIHTSDDPEESAFCMAGGKMLVSHNYVNTMDLNNAELAMLLSHEIQHAVLEHNLKEFQEALRIEPNLQKYSFLALEDAVDHDETLMAKLSKFNVEQENQADLEGLQMAWRAGWPALKLAGFFQKLARIDPMAHFDSLEHPAPARRWQAARKLAEELDQIKAPAVPMR</sequence>
<accession>A0A2S9GZJ2</accession>
<keyword evidence="7" id="KW-0732">Signal</keyword>